<name>A0ABZ0NNL2_CERBT</name>
<protein>
    <submittedName>
        <fullName evidence="1">Uncharacterized protein</fullName>
    </submittedName>
</protein>
<gene>
    <name evidence="1" type="ORF">RHO25_005775</name>
</gene>
<dbReference type="GeneID" id="90644181"/>
<feature type="non-terminal residue" evidence="1">
    <location>
        <position position="1"/>
    </location>
</feature>
<sequence>HVAEGTRRDVPAHVSAAIRILELDAMRPSMELLTDPLGDLVLESVAFQVFLLAMGSWSTLDEIDDRYAKVFWTHCRRLSQRLSSNKSRPPPRFSPVFGMDFEIVTAMIDIKRCFARTISHEERQGLVANVQAQFASLNNSTNLLAAGARSNSVTEDLTRLVILAISIFLEHLTHDPLAYLTLPRPSTSNLQLQCIMTILEARRQDPEWSNSYLGLWPVWTVGIFMHHEYHIELIRDDLERRWDAIHMSVISRYREDLENVWQKQTYRVKDLDNLEELIDDTSVAGL</sequence>
<proteinExistence type="predicted"/>
<organism evidence="1 2">
    <name type="scientific">Cercospora beticola</name>
    <name type="common">Sugarbeet leaf spot fungus</name>
    <dbReference type="NCBI Taxonomy" id="122368"/>
    <lineage>
        <taxon>Eukaryota</taxon>
        <taxon>Fungi</taxon>
        <taxon>Dikarya</taxon>
        <taxon>Ascomycota</taxon>
        <taxon>Pezizomycotina</taxon>
        <taxon>Dothideomycetes</taxon>
        <taxon>Dothideomycetidae</taxon>
        <taxon>Mycosphaerellales</taxon>
        <taxon>Mycosphaerellaceae</taxon>
        <taxon>Cercospora</taxon>
    </lineage>
</organism>
<evidence type="ECO:0000313" key="1">
    <source>
        <dbReference type="EMBL" id="WPB01154.1"/>
    </source>
</evidence>
<keyword evidence="2" id="KW-1185">Reference proteome</keyword>
<evidence type="ECO:0000313" key="2">
    <source>
        <dbReference type="Proteomes" id="UP001302367"/>
    </source>
</evidence>
<reference evidence="1 2" key="1">
    <citation type="submission" date="2023-09" db="EMBL/GenBank/DDBJ databases">
        <title>Complete-Gapless Cercospora beticola genome.</title>
        <authorList>
            <person name="Wyatt N.A."/>
            <person name="Spanner R.E."/>
            <person name="Bolton M.D."/>
        </authorList>
    </citation>
    <scope>NUCLEOTIDE SEQUENCE [LARGE SCALE GENOMIC DNA]</scope>
    <source>
        <strain evidence="1">Cb09-40</strain>
    </source>
</reference>
<dbReference type="RefSeq" id="XP_065458772.1">
    <property type="nucleotide sequence ID" value="XM_065602700.1"/>
</dbReference>
<dbReference type="EMBL" id="CP134187">
    <property type="protein sequence ID" value="WPB01154.1"/>
    <property type="molecule type" value="Genomic_DNA"/>
</dbReference>
<accession>A0ABZ0NNL2</accession>
<dbReference type="Proteomes" id="UP001302367">
    <property type="component" value="Chromosome 4"/>
</dbReference>